<evidence type="ECO:0008006" key="5">
    <source>
        <dbReference type="Google" id="ProtNLM"/>
    </source>
</evidence>
<reference evidence="3" key="1">
    <citation type="submission" date="2023-05" db="EMBL/GenBank/DDBJ databases">
        <title>Anaerotaeda fermentans gen. nov., sp. nov., a novel anaerobic planctomycete of the new family within the order Sedimentisphaerales isolated from Taman Peninsula, Russia.</title>
        <authorList>
            <person name="Khomyakova M.A."/>
            <person name="Merkel A.Y."/>
            <person name="Slobodkin A.I."/>
        </authorList>
    </citation>
    <scope>NUCLEOTIDE SEQUENCE</scope>
    <source>
        <strain evidence="3">M17dextr</strain>
    </source>
</reference>
<evidence type="ECO:0000313" key="4">
    <source>
        <dbReference type="Proteomes" id="UP001431776"/>
    </source>
</evidence>
<dbReference type="RefSeq" id="WP_349247004.1">
    <property type="nucleotide sequence ID" value="NZ_JASCXX010000041.1"/>
</dbReference>
<keyword evidence="2" id="KW-0732">Signal</keyword>
<keyword evidence="1" id="KW-0472">Membrane</keyword>
<sequence>MKRMAISVAVCALLAAPGLAATMIEFGPGDGGWSDDGLGMPSFQQNHLVTKGLDSTNSVTYLTGTLGNGDLMPVGTTGVGYTAFRADITDVTVNNLIGSATLTAIAGASAPELDFELSLNGAEADFKTMLDSGSGGNDGFSGAMTVIPVPAPGAILLGAMGMVLVGWLRGRGIV</sequence>
<accession>A0AAW6U6M2</accession>
<evidence type="ECO:0000256" key="1">
    <source>
        <dbReference type="SAM" id="Phobius"/>
    </source>
</evidence>
<proteinExistence type="predicted"/>
<organism evidence="3 4">
    <name type="scientific">Anaerobaca lacustris</name>
    <dbReference type="NCBI Taxonomy" id="3044600"/>
    <lineage>
        <taxon>Bacteria</taxon>
        <taxon>Pseudomonadati</taxon>
        <taxon>Planctomycetota</taxon>
        <taxon>Phycisphaerae</taxon>
        <taxon>Sedimentisphaerales</taxon>
        <taxon>Anaerobacaceae</taxon>
        <taxon>Anaerobaca</taxon>
    </lineage>
</organism>
<keyword evidence="4" id="KW-1185">Reference proteome</keyword>
<feature type="chain" id="PRO_5043319504" description="PEP-CTERM sorting domain-containing protein" evidence="2">
    <location>
        <begin position="21"/>
        <end position="174"/>
    </location>
</feature>
<dbReference type="AlphaFoldDB" id="A0AAW6U6M2"/>
<comment type="caution">
    <text evidence="3">The sequence shown here is derived from an EMBL/GenBank/DDBJ whole genome shotgun (WGS) entry which is preliminary data.</text>
</comment>
<feature type="transmembrane region" description="Helical" evidence="1">
    <location>
        <begin position="149"/>
        <end position="168"/>
    </location>
</feature>
<protein>
    <recommendedName>
        <fullName evidence="5">PEP-CTERM sorting domain-containing protein</fullName>
    </recommendedName>
</protein>
<gene>
    <name evidence="3" type="ORF">QJ522_21205</name>
</gene>
<keyword evidence="1" id="KW-1133">Transmembrane helix</keyword>
<evidence type="ECO:0000256" key="2">
    <source>
        <dbReference type="SAM" id="SignalP"/>
    </source>
</evidence>
<keyword evidence="1" id="KW-0812">Transmembrane</keyword>
<name>A0AAW6U6M2_9BACT</name>
<dbReference type="EMBL" id="JASCXX010000041">
    <property type="protein sequence ID" value="MDI6451594.1"/>
    <property type="molecule type" value="Genomic_DNA"/>
</dbReference>
<evidence type="ECO:0000313" key="3">
    <source>
        <dbReference type="EMBL" id="MDI6451594.1"/>
    </source>
</evidence>
<dbReference type="Proteomes" id="UP001431776">
    <property type="component" value="Unassembled WGS sequence"/>
</dbReference>
<feature type="signal peptide" evidence="2">
    <location>
        <begin position="1"/>
        <end position="20"/>
    </location>
</feature>